<dbReference type="Pfam" id="PF00691">
    <property type="entry name" value="OmpA"/>
    <property type="match status" value="1"/>
</dbReference>
<keyword evidence="5 8" id="KW-1133">Transmembrane helix</keyword>
<reference evidence="10 11" key="1">
    <citation type="submission" date="2019-02" db="EMBL/GenBank/DDBJ databases">
        <title>Halieaceae_genomes.</title>
        <authorList>
            <person name="Li S.-H."/>
        </authorList>
    </citation>
    <scope>NUCLEOTIDE SEQUENCE [LARGE SCALE GENOMIC DNA]</scope>
    <source>
        <strain evidence="10 11">JH123</strain>
    </source>
</reference>
<dbReference type="InterPro" id="IPR050330">
    <property type="entry name" value="Bact_OuterMem_StrucFunc"/>
</dbReference>
<dbReference type="PROSITE" id="PS51123">
    <property type="entry name" value="OMPA_2"/>
    <property type="match status" value="1"/>
</dbReference>
<feature type="transmembrane region" description="Helical" evidence="8">
    <location>
        <begin position="20"/>
        <end position="42"/>
    </location>
</feature>
<evidence type="ECO:0000259" key="9">
    <source>
        <dbReference type="PROSITE" id="PS51123"/>
    </source>
</evidence>
<dbReference type="NCBIfam" id="NF006508">
    <property type="entry name" value="PRK08944.1"/>
    <property type="match status" value="1"/>
</dbReference>
<dbReference type="Gene3D" id="3.30.1330.60">
    <property type="entry name" value="OmpA-like domain"/>
    <property type="match status" value="1"/>
</dbReference>
<keyword evidence="3" id="KW-1003">Cell membrane</keyword>
<evidence type="ECO:0000256" key="7">
    <source>
        <dbReference type="PROSITE-ProRule" id="PRU00473"/>
    </source>
</evidence>
<keyword evidence="6 7" id="KW-0472">Membrane</keyword>
<dbReference type="RefSeq" id="WP_279242617.1">
    <property type="nucleotide sequence ID" value="NZ_CP036501.1"/>
</dbReference>
<comment type="similarity">
    <text evidence="2">Belongs to the MotB family.</text>
</comment>
<dbReference type="InterPro" id="IPR025713">
    <property type="entry name" value="MotB-like_N_dom"/>
</dbReference>
<dbReference type="SUPFAM" id="SSF103088">
    <property type="entry name" value="OmpA-like"/>
    <property type="match status" value="1"/>
</dbReference>
<organism evidence="10 11">
    <name type="scientific">Candidatus Paraluminiphilus aquimaris</name>
    <dbReference type="NCBI Taxonomy" id="2518994"/>
    <lineage>
        <taxon>Bacteria</taxon>
        <taxon>Pseudomonadati</taxon>
        <taxon>Pseudomonadota</taxon>
        <taxon>Gammaproteobacteria</taxon>
        <taxon>Cellvibrionales</taxon>
        <taxon>Halieaceae</taxon>
        <taxon>Candidatus Paraluminiphilus</taxon>
    </lineage>
</organism>
<dbReference type="Pfam" id="PF13677">
    <property type="entry name" value="MotB_plug"/>
    <property type="match status" value="1"/>
</dbReference>
<gene>
    <name evidence="10" type="ORF">E0F26_03260</name>
</gene>
<evidence type="ECO:0000256" key="5">
    <source>
        <dbReference type="ARBA" id="ARBA00022989"/>
    </source>
</evidence>
<dbReference type="InterPro" id="IPR036737">
    <property type="entry name" value="OmpA-like_sf"/>
</dbReference>
<proteinExistence type="inferred from homology"/>
<dbReference type="CDD" id="cd07185">
    <property type="entry name" value="OmpA_C-like"/>
    <property type="match status" value="1"/>
</dbReference>
<evidence type="ECO:0000256" key="3">
    <source>
        <dbReference type="ARBA" id="ARBA00022475"/>
    </source>
</evidence>
<accession>A0ABY6Q3I6</accession>
<evidence type="ECO:0000256" key="1">
    <source>
        <dbReference type="ARBA" id="ARBA00004162"/>
    </source>
</evidence>
<keyword evidence="4 8" id="KW-0812">Transmembrane</keyword>
<keyword evidence="11" id="KW-1185">Reference proteome</keyword>
<evidence type="ECO:0000313" key="11">
    <source>
        <dbReference type="Proteomes" id="UP001317963"/>
    </source>
</evidence>
<sequence>MSDDDLFIEEEEDEGNADGWMVTYSDLMSLLLCFFVLILSMAEVDIIRYKQLADSMAEAFGVQRDLELESIPKGTSVVSTEFRPGIPDETIIDAVEQVTKDQTRNSLRIGNPDAPDTDEKDIRDEVITYDEMMQLIQETELDAEMLRRLLRTEIDQGQIDVETTARTILIRIREKGSFDSGSALLNTSFVGVIDKIAGALTQIEGKIAVEGHTDNVPINTFAYPSNWDLSAARSVAVVRRMLDIAPLVPNRVTASGFADTRPQANNVSAEGRARNRRVEIVVKQPLNDDSKIAIETALQ</sequence>
<protein>
    <submittedName>
        <fullName evidence="10">Type VI secretion system protein TssL</fullName>
    </submittedName>
</protein>
<evidence type="ECO:0000256" key="6">
    <source>
        <dbReference type="ARBA" id="ARBA00023136"/>
    </source>
</evidence>
<dbReference type="Proteomes" id="UP001317963">
    <property type="component" value="Chromosome"/>
</dbReference>
<evidence type="ECO:0000256" key="4">
    <source>
        <dbReference type="ARBA" id="ARBA00022692"/>
    </source>
</evidence>
<name>A0ABY6Q3I6_9GAMM</name>
<feature type="domain" description="OmpA-like" evidence="9">
    <location>
        <begin position="165"/>
        <end position="286"/>
    </location>
</feature>
<dbReference type="InterPro" id="IPR006665">
    <property type="entry name" value="OmpA-like"/>
</dbReference>
<evidence type="ECO:0000313" key="10">
    <source>
        <dbReference type="EMBL" id="UZP73819.1"/>
    </source>
</evidence>
<dbReference type="PANTHER" id="PTHR30329">
    <property type="entry name" value="STATOR ELEMENT OF FLAGELLAR MOTOR COMPLEX"/>
    <property type="match status" value="1"/>
</dbReference>
<dbReference type="PANTHER" id="PTHR30329:SF21">
    <property type="entry name" value="LIPOPROTEIN YIAD-RELATED"/>
    <property type="match status" value="1"/>
</dbReference>
<dbReference type="EMBL" id="CP036501">
    <property type="protein sequence ID" value="UZP73819.1"/>
    <property type="molecule type" value="Genomic_DNA"/>
</dbReference>
<evidence type="ECO:0000256" key="8">
    <source>
        <dbReference type="SAM" id="Phobius"/>
    </source>
</evidence>
<evidence type="ECO:0000256" key="2">
    <source>
        <dbReference type="ARBA" id="ARBA00008914"/>
    </source>
</evidence>
<comment type="subcellular location">
    <subcellularLocation>
        <location evidence="1">Cell membrane</location>
        <topology evidence="1">Single-pass membrane protein</topology>
    </subcellularLocation>
</comment>